<feature type="compositionally biased region" description="Polar residues" evidence="2">
    <location>
        <begin position="50"/>
        <end position="72"/>
    </location>
</feature>
<evidence type="ECO:0000256" key="1">
    <source>
        <dbReference type="SAM" id="Coils"/>
    </source>
</evidence>
<feature type="region of interest" description="Disordered" evidence="2">
    <location>
        <begin position="1"/>
        <end position="72"/>
    </location>
</feature>
<feature type="compositionally biased region" description="Low complexity" evidence="2">
    <location>
        <begin position="7"/>
        <end position="17"/>
    </location>
</feature>
<comment type="caution">
    <text evidence="3">The sequence shown here is derived from an EMBL/GenBank/DDBJ whole genome shotgun (WGS) entry which is preliminary data.</text>
</comment>
<keyword evidence="4" id="KW-1185">Reference proteome</keyword>
<dbReference type="EMBL" id="JAOQBH010000034">
    <property type="protein sequence ID" value="KAJ4111373.1"/>
    <property type="molecule type" value="Genomic_DNA"/>
</dbReference>
<feature type="coiled-coil region" evidence="1">
    <location>
        <begin position="100"/>
        <end position="153"/>
    </location>
</feature>
<sequence>MSRRNPSRVASSNPSSSTFRNYFESSQASISTDSKRSKNAIRKGPRDASTAKQPANAQSEVTGTSNSQRTTMNRLRDTITVSQPEVAQSNDPTATNDQDVRTVARRVNGYKSRLQSLKDEHKLLSRGRDFEAVSQLEKKHKASKQQRKQLGRNLEAIKGVVDQTTKTIKDGQDVVPLQLHDALKACKKKRDQVENKYNNIRALEIKEMRQLEDAKRKFDEANAKLENLNKQINKCMLNLRSAEKDMSIVLLQGRVRDVGHVDVSNLPYDQRLRLSTLIDQIKDVIDEGSVTSSP</sequence>
<gene>
    <name evidence="3" type="ORF">NW768_011952</name>
</gene>
<protein>
    <submittedName>
        <fullName evidence="3">Uncharacterized protein</fullName>
    </submittedName>
</protein>
<organism evidence="3 4">
    <name type="scientific">Fusarium equiseti</name>
    <name type="common">Fusarium scirpi</name>
    <dbReference type="NCBI Taxonomy" id="61235"/>
    <lineage>
        <taxon>Eukaryota</taxon>
        <taxon>Fungi</taxon>
        <taxon>Dikarya</taxon>
        <taxon>Ascomycota</taxon>
        <taxon>Pezizomycotina</taxon>
        <taxon>Sordariomycetes</taxon>
        <taxon>Hypocreomycetidae</taxon>
        <taxon>Hypocreales</taxon>
        <taxon>Nectriaceae</taxon>
        <taxon>Fusarium</taxon>
        <taxon>Fusarium incarnatum-equiseti species complex</taxon>
    </lineage>
</organism>
<dbReference type="Proteomes" id="UP001152024">
    <property type="component" value="Unassembled WGS sequence"/>
</dbReference>
<name>A0ABQ8QX06_FUSEQ</name>
<keyword evidence="1" id="KW-0175">Coiled coil</keyword>
<evidence type="ECO:0000256" key="2">
    <source>
        <dbReference type="SAM" id="MobiDB-lite"/>
    </source>
</evidence>
<feature type="coiled-coil region" evidence="1">
    <location>
        <begin position="183"/>
        <end position="245"/>
    </location>
</feature>
<evidence type="ECO:0000313" key="4">
    <source>
        <dbReference type="Proteomes" id="UP001152024"/>
    </source>
</evidence>
<evidence type="ECO:0000313" key="3">
    <source>
        <dbReference type="EMBL" id="KAJ4111373.1"/>
    </source>
</evidence>
<proteinExistence type="predicted"/>
<feature type="compositionally biased region" description="Polar residues" evidence="2">
    <location>
        <begin position="18"/>
        <end position="32"/>
    </location>
</feature>
<accession>A0ABQ8QX06</accession>
<reference evidence="3" key="1">
    <citation type="submission" date="2022-09" db="EMBL/GenBank/DDBJ databases">
        <title>Fusarium specimens isolated from Avocado Roots.</title>
        <authorList>
            <person name="Stajich J."/>
            <person name="Roper C."/>
            <person name="Heimlech-Rivalta G."/>
        </authorList>
    </citation>
    <scope>NUCLEOTIDE SEQUENCE</scope>
    <source>
        <strain evidence="3">CF00095</strain>
    </source>
</reference>